<name>A0A9X0CHP1_9CNID</name>
<evidence type="ECO:0000313" key="2">
    <source>
        <dbReference type="Proteomes" id="UP001163046"/>
    </source>
</evidence>
<evidence type="ECO:0000313" key="1">
    <source>
        <dbReference type="EMBL" id="KAJ7350179.1"/>
    </source>
</evidence>
<organism evidence="1 2">
    <name type="scientific">Desmophyllum pertusum</name>
    <dbReference type="NCBI Taxonomy" id="174260"/>
    <lineage>
        <taxon>Eukaryota</taxon>
        <taxon>Metazoa</taxon>
        <taxon>Cnidaria</taxon>
        <taxon>Anthozoa</taxon>
        <taxon>Hexacorallia</taxon>
        <taxon>Scleractinia</taxon>
        <taxon>Caryophylliina</taxon>
        <taxon>Caryophylliidae</taxon>
        <taxon>Desmophyllum</taxon>
    </lineage>
</organism>
<evidence type="ECO:0008006" key="3">
    <source>
        <dbReference type="Google" id="ProtNLM"/>
    </source>
</evidence>
<comment type="caution">
    <text evidence="1">The sequence shown here is derived from an EMBL/GenBank/DDBJ whole genome shotgun (WGS) entry which is preliminary data.</text>
</comment>
<keyword evidence="2" id="KW-1185">Reference proteome</keyword>
<dbReference type="Proteomes" id="UP001163046">
    <property type="component" value="Unassembled WGS sequence"/>
</dbReference>
<sequence>MHQSTAAQEEDDCKMDDVNLPQAVNQDVDPLQAVDQVSRMLVGGNGNVALPRHIYLDSLIRYSEPTHFAVRLAELAFGHDTLKASTVMGGKQGTQQLDPTVIEVIQTEVTERFQKEANQEQQAATWRKCIKTALLRDARHLIRYTRKPFPVA</sequence>
<reference evidence="1" key="1">
    <citation type="submission" date="2023-01" db="EMBL/GenBank/DDBJ databases">
        <title>Genome assembly of the deep-sea coral Lophelia pertusa.</title>
        <authorList>
            <person name="Herrera S."/>
            <person name="Cordes E."/>
        </authorList>
    </citation>
    <scope>NUCLEOTIDE SEQUENCE</scope>
    <source>
        <strain evidence="1">USNM1676648</strain>
        <tissue evidence="1">Polyp</tissue>
    </source>
</reference>
<dbReference type="AlphaFoldDB" id="A0A9X0CHP1"/>
<gene>
    <name evidence="1" type="ORF">OS493_037961</name>
</gene>
<dbReference type="Gene3D" id="1.10.10.2590">
    <property type="entry name" value="BEN domain"/>
    <property type="match status" value="1"/>
</dbReference>
<protein>
    <recommendedName>
        <fullName evidence="3">BEN domain-containing protein</fullName>
    </recommendedName>
</protein>
<proteinExistence type="predicted"/>
<dbReference type="EMBL" id="MU827382">
    <property type="protein sequence ID" value="KAJ7350179.1"/>
    <property type="molecule type" value="Genomic_DNA"/>
</dbReference>
<accession>A0A9X0CHP1</accession>